<keyword evidence="1" id="KW-0472">Membrane</keyword>
<dbReference type="EMBL" id="SAIY01000003">
    <property type="protein sequence ID" value="NGM12964.1"/>
    <property type="molecule type" value="Genomic_DNA"/>
</dbReference>
<feature type="transmembrane region" description="Helical" evidence="1">
    <location>
        <begin position="6"/>
        <end position="34"/>
    </location>
</feature>
<keyword evidence="1" id="KW-0812">Transmembrane</keyword>
<keyword evidence="1" id="KW-1133">Transmembrane helix</keyword>
<accession>A0A6M1L5R2</accession>
<keyword evidence="4" id="KW-1185">Reference proteome</keyword>
<dbReference type="PANTHER" id="PTHR33741:SF5">
    <property type="entry name" value="TRANSMEMBRANE PROTEIN DDB_G0269096-RELATED"/>
    <property type="match status" value="1"/>
</dbReference>
<feature type="transmembrane region" description="Helical" evidence="1">
    <location>
        <begin position="46"/>
        <end position="62"/>
    </location>
</feature>
<dbReference type="PANTHER" id="PTHR33741">
    <property type="entry name" value="TRANSMEMBRANE PROTEIN DDB_G0269096-RELATED"/>
    <property type="match status" value="1"/>
</dbReference>
<feature type="transmembrane region" description="Helical" evidence="1">
    <location>
        <begin position="107"/>
        <end position="128"/>
    </location>
</feature>
<organism evidence="3 4">
    <name type="scientific">Verrucosispora sioxanthis</name>
    <dbReference type="NCBI Taxonomy" id="2499994"/>
    <lineage>
        <taxon>Bacteria</taxon>
        <taxon>Bacillati</taxon>
        <taxon>Actinomycetota</taxon>
        <taxon>Actinomycetes</taxon>
        <taxon>Micromonosporales</taxon>
        <taxon>Micromonosporaceae</taxon>
        <taxon>Micromonospora</taxon>
    </lineage>
</organism>
<protein>
    <submittedName>
        <fullName evidence="3">HPP family protein</fullName>
    </submittedName>
</protein>
<proteinExistence type="predicted"/>
<dbReference type="RefSeq" id="WP_164446914.1">
    <property type="nucleotide sequence ID" value="NZ_SAIY01000003.1"/>
</dbReference>
<sequence>MGGTLGIGAVGSIALLVGTPLLIAPLGSTCMMIFGAPHAPFAHPRNVLGGHTICTVVGLLGVRVLGNAPWTIAAAVGLAMALMGLTRSFHPPAGGDTVLVMLAQPGWLFLFVPVLLGCVILLGIAMAFHNAHSAGSYPVSSVPTRREVIAAEE</sequence>
<gene>
    <name evidence="3" type="ORF">ENC19_09995</name>
</gene>
<reference evidence="3 4" key="1">
    <citation type="submission" date="2020-02" db="EMBL/GenBank/DDBJ databases">
        <title>Draft Genome Sequence of Verrucosispora sp. Strain CWR15, Isolated from Gulf of Mexico Sponge.</title>
        <authorList>
            <person name="Kennedy S.J."/>
            <person name="Cella E."/>
            <person name="Azarian T."/>
            <person name="Baker B.J."/>
            <person name="Shaw L.N."/>
        </authorList>
    </citation>
    <scope>NUCLEOTIDE SEQUENCE [LARGE SCALE GENOMIC DNA]</scope>
    <source>
        <strain evidence="3 4">CWR15</strain>
    </source>
</reference>
<feature type="domain" description="HPP transmembrane region" evidence="2">
    <location>
        <begin position="1"/>
        <end position="138"/>
    </location>
</feature>
<feature type="transmembrane region" description="Helical" evidence="1">
    <location>
        <begin position="68"/>
        <end position="86"/>
    </location>
</feature>
<evidence type="ECO:0000313" key="3">
    <source>
        <dbReference type="EMBL" id="NGM12964.1"/>
    </source>
</evidence>
<dbReference type="InterPro" id="IPR007065">
    <property type="entry name" value="HPP"/>
</dbReference>
<evidence type="ECO:0000313" key="4">
    <source>
        <dbReference type="Proteomes" id="UP000478148"/>
    </source>
</evidence>
<comment type="caution">
    <text evidence="3">The sequence shown here is derived from an EMBL/GenBank/DDBJ whole genome shotgun (WGS) entry which is preliminary data.</text>
</comment>
<dbReference type="InterPro" id="IPR058581">
    <property type="entry name" value="TM_HPP"/>
</dbReference>
<dbReference type="AlphaFoldDB" id="A0A6M1L5R2"/>
<dbReference type="Proteomes" id="UP000478148">
    <property type="component" value="Unassembled WGS sequence"/>
</dbReference>
<name>A0A6M1L5R2_9ACTN</name>
<dbReference type="Pfam" id="PF04982">
    <property type="entry name" value="TM_HPP"/>
    <property type="match status" value="1"/>
</dbReference>
<evidence type="ECO:0000256" key="1">
    <source>
        <dbReference type="SAM" id="Phobius"/>
    </source>
</evidence>
<evidence type="ECO:0000259" key="2">
    <source>
        <dbReference type="Pfam" id="PF04982"/>
    </source>
</evidence>